<reference evidence="4 5" key="1">
    <citation type="submission" date="2014-03" db="EMBL/GenBank/DDBJ databases">
        <title>Genomics of Bifidobacteria.</title>
        <authorList>
            <person name="Ventura M."/>
            <person name="Milani C."/>
            <person name="Lugli G.A."/>
        </authorList>
    </citation>
    <scope>NUCLEOTIDE SEQUENCE [LARGE SCALE GENOMIC DNA]</scope>
    <source>
        <strain evidence="4 5">LMG 11591</strain>
    </source>
</reference>
<evidence type="ECO:0000313" key="4">
    <source>
        <dbReference type="EMBL" id="KFI68697.1"/>
    </source>
</evidence>
<dbReference type="PANTHER" id="PTHR42901:SF1">
    <property type="entry name" value="ALCOHOL DEHYDROGENASE"/>
    <property type="match status" value="1"/>
</dbReference>
<dbReference type="RefSeq" id="WP_022859175.1">
    <property type="nucleotide sequence ID" value="NZ_JGZB01000003.1"/>
</dbReference>
<dbReference type="AlphaFoldDB" id="A0A087BCE7"/>
<proteinExistence type="inferred from homology"/>
<comment type="similarity">
    <text evidence="1 3">Belongs to the short-chain dehydrogenases/reductases (SDR) family.</text>
</comment>
<dbReference type="eggNOG" id="COG0300">
    <property type="taxonomic scope" value="Bacteria"/>
</dbReference>
<sequence>MGYTLITGASSGIGREMALLCAEEHRDLVITARNEAVLNGLKKQIEEEYGVKVLVIPADLSQSAAPQQLYDATTKAGIHVDMLVNDAGFSDWTRFLEADWNKTEAMMQLNMHAVAQLSYLYGRDMVSLGSGKIVNISSIASAMPGPYMAMYYATKAFVRSLGVALAKELEHTGVTVTTICPGPVTTGFAKAANMHGKNFYTMAKAATPSQVAQFAYRKAMRGKALAYQGALAKACSVLVRIAPLCLLVAGAATMNGGDPGKGANPLRK</sequence>
<dbReference type="InterPro" id="IPR002347">
    <property type="entry name" value="SDR_fam"/>
</dbReference>
<organism evidence="4 5">
    <name type="scientific">Bifidobacterium magnum</name>
    <dbReference type="NCBI Taxonomy" id="1692"/>
    <lineage>
        <taxon>Bacteria</taxon>
        <taxon>Bacillati</taxon>
        <taxon>Actinomycetota</taxon>
        <taxon>Actinomycetes</taxon>
        <taxon>Bifidobacteriales</taxon>
        <taxon>Bifidobacteriaceae</taxon>
        <taxon>Bifidobacterium</taxon>
    </lineage>
</organism>
<name>A0A087BCE7_9BIFI</name>
<dbReference type="Gene3D" id="3.40.50.720">
    <property type="entry name" value="NAD(P)-binding Rossmann-like Domain"/>
    <property type="match status" value="1"/>
</dbReference>
<dbReference type="SUPFAM" id="SSF51735">
    <property type="entry name" value="NAD(P)-binding Rossmann-fold domains"/>
    <property type="match status" value="1"/>
</dbReference>
<gene>
    <name evidence="4" type="ORF">BMAGN_0566</name>
</gene>
<dbReference type="PRINTS" id="PR00081">
    <property type="entry name" value="GDHRDH"/>
</dbReference>
<dbReference type="InterPro" id="IPR036291">
    <property type="entry name" value="NAD(P)-bd_dom_sf"/>
</dbReference>
<dbReference type="PIRSF" id="PIRSF000126">
    <property type="entry name" value="11-beta-HSD1"/>
    <property type="match status" value="1"/>
</dbReference>
<accession>A0A087BCE7</accession>
<dbReference type="PRINTS" id="PR00080">
    <property type="entry name" value="SDRFAMILY"/>
</dbReference>
<dbReference type="EMBL" id="JGZB01000003">
    <property type="protein sequence ID" value="KFI68697.1"/>
    <property type="molecule type" value="Genomic_DNA"/>
</dbReference>
<evidence type="ECO:0000256" key="2">
    <source>
        <dbReference type="ARBA" id="ARBA00023002"/>
    </source>
</evidence>
<dbReference type="EC" id="1.1.1.62" evidence="4"/>
<keyword evidence="2 4" id="KW-0560">Oxidoreductase</keyword>
<keyword evidence="5" id="KW-1185">Reference proteome</keyword>
<dbReference type="Pfam" id="PF00106">
    <property type="entry name" value="adh_short"/>
    <property type="match status" value="1"/>
</dbReference>
<dbReference type="Proteomes" id="UP000029052">
    <property type="component" value="Unassembled WGS sequence"/>
</dbReference>
<comment type="caution">
    <text evidence="4">The sequence shown here is derived from an EMBL/GenBank/DDBJ whole genome shotgun (WGS) entry which is preliminary data.</text>
</comment>
<dbReference type="STRING" id="1692.BMAGN_0566"/>
<evidence type="ECO:0000313" key="5">
    <source>
        <dbReference type="Proteomes" id="UP000029052"/>
    </source>
</evidence>
<evidence type="ECO:0000256" key="3">
    <source>
        <dbReference type="RuleBase" id="RU000363"/>
    </source>
</evidence>
<dbReference type="PANTHER" id="PTHR42901">
    <property type="entry name" value="ALCOHOL DEHYDROGENASE"/>
    <property type="match status" value="1"/>
</dbReference>
<evidence type="ECO:0000256" key="1">
    <source>
        <dbReference type="ARBA" id="ARBA00006484"/>
    </source>
</evidence>
<protein>
    <submittedName>
        <fullName evidence="4">Oxidoreductase, short chain dehydrogenase/reductase family protein</fullName>
        <ecNumber evidence="4">1.1.1.62</ecNumber>
    </submittedName>
</protein>
<dbReference type="GO" id="GO:0004303">
    <property type="term" value="F:estradiol 17-beta-dehydrogenase [NAD(P)+] activity"/>
    <property type="evidence" value="ECO:0007669"/>
    <property type="project" value="UniProtKB-EC"/>
</dbReference>